<organism evidence="2 3">
    <name type="scientific">Didymella heteroderae</name>
    <dbReference type="NCBI Taxonomy" id="1769908"/>
    <lineage>
        <taxon>Eukaryota</taxon>
        <taxon>Fungi</taxon>
        <taxon>Dikarya</taxon>
        <taxon>Ascomycota</taxon>
        <taxon>Pezizomycotina</taxon>
        <taxon>Dothideomycetes</taxon>
        <taxon>Pleosporomycetidae</taxon>
        <taxon>Pleosporales</taxon>
        <taxon>Pleosporineae</taxon>
        <taxon>Didymellaceae</taxon>
        <taxon>Didymella</taxon>
    </lineage>
</organism>
<keyword evidence="3" id="KW-1185">Reference proteome</keyword>
<name>A0A9P5BUJ7_9PLEO</name>
<proteinExistence type="predicted"/>
<dbReference type="Proteomes" id="UP000758155">
    <property type="component" value="Unassembled WGS sequence"/>
</dbReference>
<reference evidence="2" key="1">
    <citation type="submission" date="2019-04" db="EMBL/GenBank/DDBJ databases">
        <title>Sequencing of skin fungus with MAO and IRED activity.</title>
        <authorList>
            <person name="Marsaioli A.J."/>
            <person name="Bonatto J.M.C."/>
            <person name="Reis Junior O."/>
        </authorList>
    </citation>
    <scope>NUCLEOTIDE SEQUENCE</scope>
    <source>
        <strain evidence="2">28M1</strain>
    </source>
</reference>
<sequence length="87" mass="9012">MFFKTFLATTTAAFFAAQASAAPSAMTGNEVNAASSNIEARAALIAPDAINACNCSNNCQHKLGSGCKFYREGNVISATCQEDNGVL</sequence>
<dbReference type="EMBL" id="SWKV01000261">
    <property type="protein sequence ID" value="KAF3029565.1"/>
    <property type="molecule type" value="Genomic_DNA"/>
</dbReference>
<accession>A0A9P5BUJ7</accession>
<feature type="non-terminal residue" evidence="2">
    <location>
        <position position="1"/>
    </location>
</feature>
<protein>
    <submittedName>
        <fullName evidence="2">Uncharacterized protein</fullName>
    </submittedName>
</protein>
<feature type="chain" id="PRO_5040234345" evidence="1">
    <location>
        <begin position="22"/>
        <end position="87"/>
    </location>
</feature>
<feature type="signal peptide" evidence="1">
    <location>
        <begin position="1"/>
        <end position="21"/>
    </location>
</feature>
<evidence type="ECO:0000313" key="2">
    <source>
        <dbReference type="EMBL" id="KAF3029565.1"/>
    </source>
</evidence>
<keyword evidence="1" id="KW-0732">Signal</keyword>
<gene>
    <name evidence="2" type="ORF">E8E12_000112</name>
</gene>
<dbReference type="AlphaFoldDB" id="A0A9P5BUJ7"/>
<dbReference type="OrthoDB" id="3781088at2759"/>
<comment type="caution">
    <text evidence="2">The sequence shown here is derived from an EMBL/GenBank/DDBJ whole genome shotgun (WGS) entry which is preliminary data.</text>
</comment>
<evidence type="ECO:0000256" key="1">
    <source>
        <dbReference type="SAM" id="SignalP"/>
    </source>
</evidence>
<evidence type="ECO:0000313" key="3">
    <source>
        <dbReference type="Proteomes" id="UP000758155"/>
    </source>
</evidence>